<dbReference type="VEuPathDB" id="FungiDB:ACJ73_01839"/>
<dbReference type="STRING" id="1658174.A0A1J9QD75"/>
<dbReference type="OrthoDB" id="4366649at2759"/>
<feature type="region of interest" description="Disordered" evidence="2">
    <location>
        <begin position="1"/>
        <end position="32"/>
    </location>
</feature>
<keyword evidence="1" id="KW-0863">Zinc-finger</keyword>
<evidence type="ECO:0000259" key="3">
    <source>
        <dbReference type="PROSITE" id="PS50158"/>
    </source>
</evidence>
<name>A0A1J9QD75_9EURO</name>
<keyword evidence="1" id="KW-0479">Metal-binding</keyword>
<feature type="compositionally biased region" description="Polar residues" evidence="2">
    <location>
        <begin position="251"/>
        <end position="260"/>
    </location>
</feature>
<feature type="region of interest" description="Disordered" evidence="2">
    <location>
        <begin position="239"/>
        <end position="264"/>
    </location>
</feature>
<dbReference type="Gene3D" id="4.10.60.10">
    <property type="entry name" value="Zinc finger, CCHC-type"/>
    <property type="match status" value="1"/>
</dbReference>
<dbReference type="AlphaFoldDB" id="A0A1J9QD75"/>
<feature type="domain" description="CCHC-type" evidence="3">
    <location>
        <begin position="300"/>
        <end position="314"/>
    </location>
</feature>
<feature type="compositionally biased region" description="Low complexity" evidence="2">
    <location>
        <begin position="239"/>
        <end position="250"/>
    </location>
</feature>
<evidence type="ECO:0000256" key="1">
    <source>
        <dbReference type="PROSITE-ProRule" id="PRU00047"/>
    </source>
</evidence>
<dbReference type="SUPFAM" id="SSF57756">
    <property type="entry name" value="Retrovirus zinc finger-like domains"/>
    <property type="match status" value="1"/>
</dbReference>
<dbReference type="InterPro" id="IPR036875">
    <property type="entry name" value="Znf_CCHC_sf"/>
</dbReference>
<evidence type="ECO:0000256" key="2">
    <source>
        <dbReference type="SAM" id="MobiDB-lite"/>
    </source>
</evidence>
<feature type="region of interest" description="Disordered" evidence="2">
    <location>
        <begin position="57"/>
        <end position="83"/>
    </location>
</feature>
<gene>
    <name evidence="4" type="ORF">ACJ73_01839</name>
</gene>
<accession>A0A1J9QD75</accession>
<organism evidence="4 5">
    <name type="scientific">Blastomyces percursus</name>
    <dbReference type="NCBI Taxonomy" id="1658174"/>
    <lineage>
        <taxon>Eukaryota</taxon>
        <taxon>Fungi</taxon>
        <taxon>Dikarya</taxon>
        <taxon>Ascomycota</taxon>
        <taxon>Pezizomycotina</taxon>
        <taxon>Eurotiomycetes</taxon>
        <taxon>Eurotiomycetidae</taxon>
        <taxon>Onygenales</taxon>
        <taxon>Ajellomycetaceae</taxon>
        <taxon>Blastomyces</taxon>
    </lineage>
</organism>
<proteinExistence type="predicted"/>
<dbReference type="EMBL" id="LGTZ01000178">
    <property type="protein sequence ID" value="OJD26782.1"/>
    <property type="molecule type" value="Genomic_DNA"/>
</dbReference>
<keyword evidence="1" id="KW-0862">Zinc</keyword>
<dbReference type="GO" id="GO:0003676">
    <property type="term" value="F:nucleic acid binding"/>
    <property type="evidence" value="ECO:0007669"/>
    <property type="project" value="InterPro"/>
</dbReference>
<dbReference type="PROSITE" id="PS50158">
    <property type="entry name" value="ZF_CCHC"/>
    <property type="match status" value="1"/>
</dbReference>
<dbReference type="Proteomes" id="UP000242791">
    <property type="component" value="Unassembled WGS sequence"/>
</dbReference>
<dbReference type="GO" id="GO:0008270">
    <property type="term" value="F:zinc ion binding"/>
    <property type="evidence" value="ECO:0007669"/>
    <property type="project" value="UniProtKB-KW"/>
</dbReference>
<protein>
    <recommendedName>
        <fullName evidence="3">CCHC-type domain-containing protein</fullName>
    </recommendedName>
</protein>
<dbReference type="InterPro" id="IPR001878">
    <property type="entry name" value="Znf_CCHC"/>
</dbReference>
<feature type="compositionally biased region" description="Acidic residues" evidence="2">
    <location>
        <begin position="8"/>
        <end position="21"/>
    </location>
</feature>
<feature type="compositionally biased region" description="Polar residues" evidence="2">
    <location>
        <begin position="22"/>
        <end position="32"/>
    </location>
</feature>
<sequence length="362" mass="40794">MKFTANTDSEESYCSEVEQEQEQTPSGMTNEEISNLVRLSLQQALDAERQQNALKMPTIPQPQFHVPTKPKRPKPSLPDPARYNGNDPALFPQFFGNLKAKLMIDGPSIGNEYAQVWYGMGRLEGKAAARIHQRRIFEVSATYLRRPCLKKKALSQPNNLKQGQRSFGELIAEFDQLLLEVGGHDWSDDVKKAFLHNALGLKLKDRLINIEDSNEYELFRAQIKITADKLETLDKLKTGRNNWRNNGNTNQGARHSQTAPANDEMDWTSAPITVINGGGQRRAKWMSKDLLDQRRQRRLCYRCGASGHMVGNCPYGPAQRAQSPTRVAPVLDPNMNPGRHQQAPASEPQLESRPASPELLKE</sequence>
<keyword evidence="5" id="KW-1185">Reference proteome</keyword>
<comment type="caution">
    <text evidence="4">The sequence shown here is derived from an EMBL/GenBank/DDBJ whole genome shotgun (WGS) entry which is preliminary data.</text>
</comment>
<feature type="region of interest" description="Disordered" evidence="2">
    <location>
        <begin position="316"/>
        <end position="362"/>
    </location>
</feature>
<evidence type="ECO:0000313" key="5">
    <source>
        <dbReference type="Proteomes" id="UP000242791"/>
    </source>
</evidence>
<reference evidence="4 5" key="1">
    <citation type="submission" date="2015-08" db="EMBL/GenBank/DDBJ databases">
        <title>Emmonsia species relationships and genome sequence.</title>
        <authorList>
            <person name="Cuomo C.A."/>
            <person name="Schwartz I.S."/>
            <person name="Kenyon C."/>
            <person name="De Hoog G.S."/>
            <person name="Govender N.P."/>
            <person name="Botha A."/>
            <person name="Moreno L."/>
            <person name="De Vries M."/>
            <person name="Munoz J.F."/>
            <person name="Stielow J.B."/>
        </authorList>
    </citation>
    <scope>NUCLEOTIDE SEQUENCE [LARGE SCALE GENOMIC DNA]</scope>
    <source>
        <strain evidence="4 5">EI222</strain>
    </source>
</reference>
<evidence type="ECO:0000313" key="4">
    <source>
        <dbReference type="EMBL" id="OJD26782.1"/>
    </source>
</evidence>